<gene>
    <name evidence="1" type="ORF">H2198_008396</name>
</gene>
<evidence type="ECO:0000313" key="2">
    <source>
        <dbReference type="Proteomes" id="UP001172386"/>
    </source>
</evidence>
<accession>A0ACC2ZY29</accession>
<organism evidence="1 2">
    <name type="scientific">Neophaeococcomyces mojaviensis</name>
    <dbReference type="NCBI Taxonomy" id="3383035"/>
    <lineage>
        <taxon>Eukaryota</taxon>
        <taxon>Fungi</taxon>
        <taxon>Dikarya</taxon>
        <taxon>Ascomycota</taxon>
        <taxon>Pezizomycotina</taxon>
        <taxon>Eurotiomycetes</taxon>
        <taxon>Chaetothyriomycetidae</taxon>
        <taxon>Chaetothyriales</taxon>
        <taxon>Chaetothyriales incertae sedis</taxon>
        <taxon>Neophaeococcomyces</taxon>
    </lineage>
</organism>
<proteinExistence type="predicted"/>
<keyword evidence="2" id="KW-1185">Reference proteome</keyword>
<protein>
    <submittedName>
        <fullName evidence="1">Uncharacterized protein</fullName>
    </submittedName>
</protein>
<dbReference type="Proteomes" id="UP001172386">
    <property type="component" value="Unassembled WGS sequence"/>
</dbReference>
<evidence type="ECO:0000313" key="1">
    <source>
        <dbReference type="EMBL" id="KAJ9652357.1"/>
    </source>
</evidence>
<sequence>MGRKQKLGRSITSAVVDTTKRKRSLLRRVLRLLKALFTLYSVQLHQHRQDIFSNLRHKWYIDDDTYRSSFDPHDALRKKGHMGYSGSTFFTTSDERYLIKSVPRHFENSFFKEDLLQPYEEYMISHVSSLLVRITDFLAADDVYKISPGILLGLAPSHHIIMENLLFGRDESEAKAKEALERYRNGSSAYASETVKEEQWKWETWDLKPTTYFFPERDIASGKLASEATKSRLADEFNDKLVLTAEQAKTFMNQLRQDTDLLREANAVDYSLFLVRIPKSKVVGIDQTKSQQDEPQNPFTDDAHPENDVSNPIADTTAPEPTTHPFAPPTPPTWRTGIESADGNYVYRAVILDFFWAKHKVRAKLMTALVNIWNKINLGGDKGPMSITTSSSEYQGRFLGMCEGFIEVEDVGEEADDS</sequence>
<reference evidence="1" key="1">
    <citation type="submission" date="2022-10" db="EMBL/GenBank/DDBJ databases">
        <title>Culturing micro-colonial fungi from biological soil crusts in the Mojave desert and describing Neophaeococcomyces mojavensis, and introducing the new genera and species Taxawa tesnikishii.</title>
        <authorList>
            <person name="Kurbessoian T."/>
            <person name="Stajich J.E."/>
        </authorList>
    </citation>
    <scope>NUCLEOTIDE SEQUENCE</scope>
    <source>
        <strain evidence="1">JES_112</strain>
    </source>
</reference>
<name>A0ACC2ZY29_9EURO</name>
<comment type="caution">
    <text evidence="1">The sequence shown here is derived from an EMBL/GenBank/DDBJ whole genome shotgun (WGS) entry which is preliminary data.</text>
</comment>
<dbReference type="EMBL" id="JAPDRQ010000203">
    <property type="protein sequence ID" value="KAJ9652357.1"/>
    <property type="molecule type" value="Genomic_DNA"/>
</dbReference>